<keyword evidence="2" id="KW-1185">Reference proteome</keyword>
<protein>
    <submittedName>
        <fullName evidence="1">Uncharacterized protein</fullName>
    </submittedName>
</protein>
<dbReference type="AlphaFoldDB" id="A0AAU9RUW5"/>
<proteinExistence type="predicted"/>
<accession>A0AAU9RUW5</accession>
<reference evidence="1 2" key="1">
    <citation type="submission" date="2022-03" db="EMBL/GenBank/DDBJ databases">
        <authorList>
            <person name="Nunn A."/>
            <person name="Chopra R."/>
            <person name="Nunn A."/>
            <person name="Contreras Garrido A."/>
        </authorList>
    </citation>
    <scope>NUCLEOTIDE SEQUENCE [LARGE SCALE GENOMIC DNA]</scope>
</reference>
<dbReference type="EMBL" id="OU466859">
    <property type="protein sequence ID" value="CAH2051542.1"/>
    <property type="molecule type" value="Genomic_DNA"/>
</dbReference>
<gene>
    <name evidence="1" type="ORF">TAV2_LOCUS9360</name>
</gene>
<evidence type="ECO:0000313" key="2">
    <source>
        <dbReference type="Proteomes" id="UP000836841"/>
    </source>
</evidence>
<organism evidence="1 2">
    <name type="scientific">Thlaspi arvense</name>
    <name type="common">Field penny-cress</name>
    <dbReference type="NCBI Taxonomy" id="13288"/>
    <lineage>
        <taxon>Eukaryota</taxon>
        <taxon>Viridiplantae</taxon>
        <taxon>Streptophyta</taxon>
        <taxon>Embryophyta</taxon>
        <taxon>Tracheophyta</taxon>
        <taxon>Spermatophyta</taxon>
        <taxon>Magnoliopsida</taxon>
        <taxon>eudicotyledons</taxon>
        <taxon>Gunneridae</taxon>
        <taxon>Pentapetalae</taxon>
        <taxon>rosids</taxon>
        <taxon>malvids</taxon>
        <taxon>Brassicales</taxon>
        <taxon>Brassicaceae</taxon>
        <taxon>Thlaspideae</taxon>
        <taxon>Thlaspi</taxon>
    </lineage>
</organism>
<dbReference type="Proteomes" id="UP000836841">
    <property type="component" value="Chromosome 3"/>
</dbReference>
<evidence type="ECO:0000313" key="1">
    <source>
        <dbReference type="EMBL" id="CAH2051542.1"/>
    </source>
</evidence>
<sequence>MEEGISGGFLLIRIVWQAENQLSVLSFGDGSGGASWGWSKDVLTFAISWTNVMVGKWHKWILSLVYKV</sequence>
<name>A0AAU9RUW5_THLAR</name>